<dbReference type="STRING" id="225164.V4B8F3"/>
<gene>
    <name evidence="1" type="ORF">LOTGIDRAFT_157153</name>
</gene>
<keyword evidence="2" id="KW-1185">Reference proteome</keyword>
<dbReference type="HOGENOM" id="CLU_2148678_0_0_1"/>
<dbReference type="GeneID" id="20237232"/>
<accession>V4B8F3</accession>
<protein>
    <submittedName>
        <fullName evidence="1">Uncharacterized protein</fullName>
    </submittedName>
</protein>
<evidence type="ECO:0000313" key="2">
    <source>
        <dbReference type="Proteomes" id="UP000030746"/>
    </source>
</evidence>
<dbReference type="CTD" id="20237232"/>
<sequence length="112" mass="13421">MGMVYHMYMICISLNKYFFQRPSPEERASFLSKLVFHWINPLMFNGYKRALKEADLFELHSRDQSVNFVPYFYDMWIEELSNAMTYNKSPTFTTKRNLEVFIVFYTVNLGGL</sequence>
<reference evidence="1 2" key="1">
    <citation type="journal article" date="2013" name="Nature">
        <title>Insights into bilaterian evolution from three spiralian genomes.</title>
        <authorList>
            <person name="Simakov O."/>
            <person name="Marletaz F."/>
            <person name="Cho S.J."/>
            <person name="Edsinger-Gonzales E."/>
            <person name="Havlak P."/>
            <person name="Hellsten U."/>
            <person name="Kuo D.H."/>
            <person name="Larsson T."/>
            <person name="Lv J."/>
            <person name="Arendt D."/>
            <person name="Savage R."/>
            <person name="Osoegawa K."/>
            <person name="de Jong P."/>
            <person name="Grimwood J."/>
            <person name="Chapman J.A."/>
            <person name="Shapiro H."/>
            <person name="Aerts A."/>
            <person name="Otillar R.P."/>
            <person name="Terry A.Y."/>
            <person name="Boore J.L."/>
            <person name="Grigoriev I.V."/>
            <person name="Lindberg D.R."/>
            <person name="Seaver E.C."/>
            <person name="Weisblat D.A."/>
            <person name="Putnam N.H."/>
            <person name="Rokhsar D.S."/>
        </authorList>
    </citation>
    <scope>NUCLEOTIDE SEQUENCE [LARGE SCALE GENOMIC DNA]</scope>
</reference>
<dbReference type="Proteomes" id="UP000030746">
    <property type="component" value="Unassembled WGS sequence"/>
</dbReference>
<dbReference type="EMBL" id="KB200329">
    <property type="protein sequence ID" value="ESP02022.1"/>
    <property type="molecule type" value="Genomic_DNA"/>
</dbReference>
<proteinExistence type="predicted"/>
<dbReference type="RefSeq" id="XP_009047180.1">
    <property type="nucleotide sequence ID" value="XM_009048932.1"/>
</dbReference>
<organism evidence="1 2">
    <name type="scientific">Lottia gigantea</name>
    <name type="common">Giant owl limpet</name>
    <dbReference type="NCBI Taxonomy" id="225164"/>
    <lineage>
        <taxon>Eukaryota</taxon>
        <taxon>Metazoa</taxon>
        <taxon>Spiralia</taxon>
        <taxon>Lophotrochozoa</taxon>
        <taxon>Mollusca</taxon>
        <taxon>Gastropoda</taxon>
        <taxon>Patellogastropoda</taxon>
        <taxon>Lottioidea</taxon>
        <taxon>Lottiidae</taxon>
        <taxon>Lottia</taxon>
    </lineage>
</organism>
<dbReference type="KEGG" id="lgi:LOTGIDRAFT_157153"/>
<name>V4B8F3_LOTGI</name>
<evidence type="ECO:0000313" key="1">
    <source>
        <dbReference type="EMBL" id="ESP02022.1"/>
    </source>
</evidence>
<dbReference type="OrthoDB" id="6140699at2759"/>
<dbReference type="AlphaFoldDB" id="V4B8F3"/>